<dbReference type="PANTHER" id="PTHR24189:SF50">
    <property type="entry name" value="ANKYRIN REPEAT AND SOCS BOX PROTEIN 2"/>
    <property type="match status" value="1"/>
</dbReference>
<gene>
    <name evidence="4" type="ORF">UABAM_05288</name>
</gene>
<evidence type="ECO:0000256" key="1">
    <source>
        <dbReference type="ARBA" id="ARBA00022737"/>
    </source>
</evidence>
<evidence type="ECO:0000313" key="4">
    <source>
        <dbReference type="EMBL" id="BBM86886.1"/>
    </source>
</evidence>
<evidence type="ECO:0000256" key="3">
    <source>
        <dbReference type="PROSITE-ProRule" id="PRU00023"/>
    </source>
</evidence>
<dbReference type="RefSeq" id="WP_151970922.1">
    <property type="nucleotide sequence ID" value="NZ_AP019860.1"/>
</dbReference>
<feature type="repeat" description="ANK" evidence="3">
    <location>
        <begin position="99"/>
        <end position="131"/>
    </location>
</feature>
<dbReference type="SMART" id="SM00248">
    <property type="entry name" value="ANK"/>
    <property type="match status" value="3"/>
</dbReference>
<organism evidence="4 5">
    <name type="scientific">Uabimicrobium amorphum</name>
    <dbReference type="NCBI Taxonomy" id="2596890"/>
    <lineage>
        <taxon>Bacteria</taxon>
        <taxon>Pseudomonadati</taxon>
        <taxon>Planctomycetota</taxon>
        <taxon>Candidatus Uabimicrobiia</taxon>
        <taxon>Candidatus Uabimicrobiales</taxon>
        <taxon>Candidatus Uabimicrobiaceae</taxon>
        <taxon>Candidatus Uabimicrobium</taxon>
    </lineage>
</organism>
<sequence>MCEDFFAAIVAGDQEKVGEYFGENFDLNIRSSEKEIEGLTPLHVAIDTEQTELIIEFLKRGADPNRRDCEETSQNIRDAKWYSADTDYETINKMMNIRTGRTPLMYALGINNNDISKLLLENGADPNIEDFLGFNSLSIAVEKGNKEMVEKFLEMGVETDWNFWEENYLLSKKMRKFLEKKGIKKTKKKKEKKEFVIEETLDFSPIAADTLEKYTFENVLQKLHQNVQSEKFLEAKEHAESFFGKAFKKFSVERKWVGYFYRCPKKRNLTNEDLFRLQNELAKHNAFAYVCKRATSERQVRIIPEADKYYAIVLEQTWDCRLGTDGIVEFVMQIDRDNPVILDSIENDALSGEFINPINNPRHLAKKMQDLCPDLYESKMKLLAEELEENREFYLWWD</sequence>
<accession>A0A5S9F5I8</accession>
<proteinExistence type="predicted"/>
<dbReference type="PROSITE" id="PS50297">
    <property type="entry name" value="ANK_REP_REGION"/>
    <property type="match status" value="2"/>
</dbReference>
<dbReference type="Gene3D" id="1.25.40.20">
    <property type="entry name" value="Ankyrin repeat-containing domain"/>
    <property type="match status" value="1"/>
</dbReference>
<dbReference type="AlphaFoldDB" id="A0A5S9F5I8"/>
<dbReference type="InterPro" id="IPR036770">
    <property type="entry name" value="Ankyrin_rpt-contain_sf"/>
</dbReference>
<keyword evidence="5" id="KW-1185">Reference proteome</keyword>
<name>A0A5S9F5I8_UABAM</name>
<dbReference type="KEGG" id="uam:UABAM_05288"/>
<dbReference type="Proteomes" id="UP000326354">
    <property type="component" value="Chromosome"/>
</dbReference>
<protein>
    <submittedName>
        <fullName evidence="4">Uncharacterized protein</fullName>
    </submittedName>
</protein>
<keyword evidence="2 3" id="KW-0040">ANK repeat</keyword>
<dbReference type="PANTHER" id="PTHR24189">
    <property type="entry name" value="MYOTROPHIN"/>
    <property type="match status" value="1"/>
</dbReference>
<dbReference type="Pfam" id="PF12796">
    <property type="entry name" value="Ank_2"/>
    <property type="match status" value="1"/>
</dbReference>
<dbReference type="SUPFAM" id="SSF48403">
    <property type="entry name" value="Ankyrin repeat"/>
    <property type="match status" value="1"/>
</dbReference>
<dbReference type="OrthoDB" id="275927at2"/>
<dbReference type="PRINTS" id="PR01415">
    <property type="entry name" value="ANKYRIN"/>
</dbReference>
<reference evidence="4 5" key="1">
    <citation type="submission" date="2019-08" db="EMBL/GenBank/DDBJ databases">
        <title>Complete genome sequence of Candidatus Uab amorphum.</title>
        <authorList>
            <person name="Shiratori T."/>
            <person name="Suzuki S."/>
            <person name="Kakizawa Y."/>
            <person name="Ishida K."/>
        </authorList>
    </citation>
    <scope>NUCLEOTIDE SEQUENCE [LARGE SCALE GENOMIC DNA]</scope>
    <source>
        <strain evidence="4 5">SRT547</strain>
    </source>
</reference>
<dbReference type="PROSITE" id="PS50088">
    <property type="entry name" value="ANK_REPEAT"/>
    <property type="match status" value="2"/>
</dbReference>
<feature type="repeat" description="ANK" evidence="3">
    <location>
        <begin position="37"/>
        <end position="69"/>
    </location>
</feature>
<evidence type="ECO:0000256" key="2">
    <source>
        <dbReference type="ARBA" id="ARBA00023043"/>
    </source>
</evidence>
<dbReference type="InterPro" id="IPR002110">
    <property type="entry name" value="Ankyrin_rpt"/>
</dbReference>
<evidence type="ECO:0000313" key="5">
    <source>
        <dbReference type="Proteomes" id="UP000326354"/>
    </source>
</evidence>
<keyword evidence="1" id="KW-0677">Repeat</keyword>
<dbReference type="InterPro" id="IPR050745">
    <property type="entry name" value="Multifunctional_regulatory"/>
</dbReference>
<dbReference type="Pfam" id="PF00023">
    <property type="entry name" value="Ank"/>
    <property type="match status" value="1"/>
</dbReference>
<dbReference type="EMBL" id="AP019860">
    <property type="protein sequence ID" value="BBM86886.1"/>
    <property type="molecule type" value="Genomic_DNA"/>
</dbReference>